<organism evidence="2 3">
    <name type="scientific">Pleurodeles waltl</name>
    <name type="common">Iberian ribbed newt</name>
    <dbReference type="NCBI Taxonomy" id="8319"/>
    <lineage>
        <taxon>Eukaryota</taxon>
        <taxon>Metazoa</taxon>
        <taxon>Chordata</taxon>
        <taxon>Craniata</taxon>
        <taxon>Vertebrata</taxon>
        <taxon>Euteleostomi</taxon>
        <taxon>Amphibia</taxon>
        <taxon>Batrachia</taxon>
        <taxon>Caudata</taxon>
        <taxon>Salamandroidea</taxon>
        <taxon>Salamandridae</taxon>
        <taxon>Pleurodelinae</taxon>
        <taxon>Pleurodeles</taxon>
    </lineage>
</organism>
<evidence type="ECO:0000313" key="3">
    <source>
        <dbReference type="Proteomes" id="UP001066276"/>
    </source>
</evidence>
<keyword evidence="3" id="KW-1185">Reference proteome</keyword>
<proteinExistence type="predicted"/>
<evidence type="ECO:0000256" key="1">
    <source>
        <dbReference type="SAM" id="MobiDB-lite"/>
    </source>
</evidence>
<dbReference type="AlphaFoldDB" id="A0AAV7VSC1"/>
<dbReference type="EMBL" id="JANPWB010000002">
    <property type="protein sequence ID" value="KAJ1204604.1"/>
    <property type="molecule type" value="Genomic_DNA"/>
</dbReference>
<dbReference type="Proteomes" id="UP001066276">
    <property type="component" value="Chromosome 1_2"/>
</dbReference>
<evidence type="ECO:0000313" key="2">
    <source>
        <dbReference type="EMBL" id="KAJ1204604.1"/>
    </source>
</evidence>
<feature type="compositionally biased region" description="Low complexity" evidence="1">
    <location>
        <begin position="79"/>
        <end position="90"/>
    </location>
</feature>
<name>A0AAV7VSC1_PLEWA</name>
<comment type="caution">
    <text evidence="2">The sequence shown here is derived from an EMBL/GenBank/DDBJ whole genome shotgun (WGS) entry which is preliminary data.</text>
</comment>
<accession>A0AAV7VSC1</accession>
<feature type="region of interest" description="Disordered" evidence="1">
    <location>
        <begin position="51"/>
        <end position="90"/>
    </location>
</feature>
<sequence>MTAPSRRQCPTVVHRPLLPTLSRVHHAPPPARLSILRLIGRCPGDAPCLWVPSAPAPSRSHDDREHQPVWPDPGGRPPAAQSQTSASAAR</sequence>
<protein>
    <submittedName>
        <fullName evidence="2">Uncharacterized protein</fullName>
    </submittedName>
</protein>
<gene>
    <name evidence="2" type="ORF">NDU88_000049</name>
</gene>
<reference evidence="2" key="1">
    <citation type="journal article" date="2022" name="bioRxiv">
        <title>Sequencing and chromosome-scale assembly of the giantPleurodeles waltlgenome.</title>
        <authorList>
            <person name="Brown T."/>
            <person name="Elewa A."/>
            <person name="Iarovenko S."/>
            <person name="Subramanian E."/>
            <person name="Araus A.J."/>
            <person name="Petzold A."/>
            <person name="Susuki M."/>
            <person name="Suzuki K.-i.T."/>
            <person name="Hayashi T."/>
            <person name="Toyoda A."/>
            <person name="Oliveira C."/>
            <person name="Osipova E."/>
            <person name="Leigh N.D."/>
            <person name="Simon A."/>
            <person name="Yun M.H."/>
        </authorList>
    </citation>
    <scope>NUCLEOTIDE SEQUENCE</scope>
    <source>
        <strain evidence="2">20211129_DDA</strain>
        <tissue evidence="2">Liver</tissue>
    </source>
</reference>